<dbReference type="Proteomes" id="UP000288805">
    <property type="component" value="Unassembled WGS sequence"/>
</dbReference>
<sequence length="115" mass="13266">MSFVYELMHVMKENLIRQGAGDWIFKIIQDRWEKTLKLPLHAADAKRGFGDRAAIAARSTMVPAEWWFMYGNQTPTLRKLAIKVLSQTASSSACERNWSTFALIHTKQRNHLAYP</sequence>
<dbReference type="InterPro" id="IPR012337">
    <property type="entry name" value="RNaseH-like_sf"/>
</dbReference>
<dbReference type="EMBL" id="QGNW01000198">
    <property type="protein sequence ID" value="RVW86054.1"/>
    <property type="molecule type" value="Genomic_DNA"/>
</dbReference>
<dbReference type="AlphaFoldDB" id="A0A438HNM9"/>
<organism evidence="2 3">
    <name type="scientific">Vitis vinifera</name>
    <name type="common">Grape</name>
    <dbReference type="NCBI Taxonomy" id="29760"/>
    <lineage>
        <taxon>Eukaryota</taxon>
        <taxon>Viridiplantae</taxon>
        <taxon>Streptophyta</taxon>
        <taxon>Embryophyta</taxon>
        <taxon>Tracheophyta</taxon>
        <taxon>Spermatophyta</taxon>
        <taxon>Magnoliopsida</taxon>
        <taxon>eudicotyledons</taxon>
        <taxon>Gunneridae</taxon>
        <taxon>Pentapetalae</taxon>
        <taxon>rosids</taxon>
        <taxon>Vitales</taxon>
        <taxon>Vitaceae</taxon>
        <taxon>Viteae</taxon>
        <taxon>Vitis</taxon>
    </lineage>
</organism>
<accession>A0A438HNM9</accession>
<name>A0A438HNM9_VITVI</name>
<protein>
    <recommendedName>
        <fullName evidence="1">HAT C-terminal dimerisation domain-containing protein</fullName>
    </recommendedName>
</protein>
<dbReference type="InterPro" id="IPR008906">
    <property type="entry name" value="HATC_C_dom"/>
</dbReference>
<dbReference type="SUPFAM" id="SSF53098">
    <property type="entry name" value="Ribonuclease H-like"/>
    <property type="match status" value="1"/>
</dbReference>
<evidence type="ECO:0000313" key="3">
    <source>
        <dbReference type="Proteomes" id="UP000288805"/>
    </source>
</evidence>
<feature type="domain" description="HAT C-terminal dimerisation" evidence="1">
    <location>
        <begin position="60"/>
        <end position="112"/>
    </location>
</feature>
<reference evidence="2 3" key="1">
    <citation type="journal article" date="2018" name="PLoS Genet.">
        <title>Population sequencing reveals clonal diversity and ancestral inbreeding in the grapevine cultivar Chardonnay.</title>
        <authorList>
            <person name="Roach M.J."/>
            <person name="Johnson D.L."/>
            <person name="Bohlmann J."/>
            <person name="van Vuuren H.J."/>
            <person name="Jones S.J."/>
            <person name="Pretorius I.S."/>
            <person name="Schmidt S.A."/>
            <person name="Borneman A.R."/>
        </authorList>
    </citation>
    <scope>NUCLEOTIDE SEQUENCE [LARGE SCALE GENOMIC DNA]</scope>
    <source>
        <strain evidence="3">cv. Chardonnay</strain>
        <tissue evidence="2">Leaf</tissue>
    </source>
</reference>
<evidence type="ECO:0000313" key="2">
    <source>
        <dbReference type="EMBL" id="RVW86054.1"/>
    </source>
</evidence>
<dbReference type="GO" id="GO:0046983">
    <property type="term" value="F:protein dimerization activity"/>
    <property type="evidence" value="ECO:0007669"/>
    <property type="project" value="InterPro"/>
</dbReference>
<proteinExistence type="predicted"/>
<evidence type="ECO:0000259" key="1">
    <source>
        <dbReference type="Pfam" id="PF05699"/>
    </source>
</evidence>
<gene>
    <name evidence="2" type="ORF">CK203_041451</name>
</gene>
<comment type="caution">
    <text evidence="2">The sequence shown here is derived from an EMBL/GenBank/DDBJ whole genome shotgun (WGS) entry which is preliminary data.</text>
</comment>
<dbReference type="Pfam" id="PF05699">
    <property type="entry name" value="Dimer_Tnp_hAT"/>
    <property type="match status" value="1"/>
</dbReference>